<dbReference type="OrthoDB" id="289721at2759"/>
<reference evidence="10 11" key="1">
    <citation type="journal article" date="2014" name="Nat. Commun.">
        <title>Klebsormidium flaccidum genome reveals primary factors for plant terrestrial adaptation.</title>
        <authorList>
            <person name="Hori K."/>
            <person name="Maruyama F."/>
            <person name="Fujisawa T."/>
            <person name="Togashi T."/>
            <person name="Yamamoto N."/>
            <person name="Seo M."/>
            <person name="Sato S."/>
            <person name="Yamada T."/>
            <person name="Mori H."/>
            <person name="Tajima N."/>
            <person name="Moriyama T."/>
            <person name="Ikeuchi M."/>
            <person name="Watanabe M."/>
            <person name="Wada H."/>
            <person name="Kobayashi K."/>
            <person name="Saito M."/>
            <person name="Masuda T."/>
            <person name="Sasaki-Sekimoto Y."/>
            <person name="Mashiguchi K."/>
            <person name="Awai K."/>
            <person name="Shimojima M."/>
            <person name="Masuda S."/>
            <person name="Iwai M."/>
            <person name="Nobusawa T."/>
            <person name="Narise T."/>
            <person name="Kondo S."/>
            <person name="Saito H."/>
            <person name="Sato R."/>
            <person name="Murakawa M."/>
            <person name="Ihara Y."/>
            <person name="Oshima-Yamada Y."/>
            <person name="Ohtaka K."/>
            <person name="Satoh M."/>
            <person name="Sonobe K."/>
            <person name="Ishii M."/>
            <person name="Ohtani R."/>
            <person name="Kanamori-Sato M."/>
            <person name="Honoki R."/>
            <person name="Miyazaki D."/>
            <person name="Mochizuki H."/>
            <person name="Umetsu J."/>
            <person name="Higashi K."/>
            <person name="Shibata D."/>
            <person name="Kamiya Y."/>
            <person name="Sato N."/>
            <person name="Nakamura Y."/>
            <person name="Tabata S."/>
            <person name="Ida S."/>
            <person name="Kurokawa K."/>
            <person name="Ohta H."/>
        </authorList>
    </citation>
    <scope>NUCLEOTIDE SEQUENCE [LARGE SCALE GENOMIC DNA]</scope>
    <source>
        <strain evidence="10 11">NIES-2285</strain>
    </source>
</reference>
<comment type="subcellular location">
    <subcellularLocation>
        <location evidence="7">Nucleus</location>
    </subcellularLocation>
    <subcellularLocation>
        <location evidence="7">Chromosome</location>
        <location evidence="7">Telomere</location>
    </subcellularLocation>
</comment>
<feature type="region of interest" description="Disordered" evidence="8">
    <location>
        <begin position="286"/>
        <end position="362"/>
    </location>
</feature>
<feature type="compositionally biased region" description="Basic and acidic residues" evidence="8">
    <location>
        <begin position="94"/>
        <end position="108"/>
    </location>
</feature>
<feature type="compositionally biased region" description="Basic and acidic residues" evidence="8">
    <location>
        <begin position="376"/>
        <end position="399"/>
    </location>
</feature>
<feature type="compositionally biased region" description="Basic and acidic residues" evidence="8">
    <location>
        <begin position="687"/>
        <end position="719"/>
    </location>
</feature>
<dbReference type="GO" id="GO:0003720">
    <property type="term" value="F:telomerase activity"/>
    <property type="evidence" value="ECO:0000318"/>
    <property type="project" value="GO_Central"/>
</dbReference>
<feature type="compositionally biased region" description="Polar residues" evidence="8">
    <location>
        <begin position="109"/>
        <end position="120"/>
    </location>
</feature>
<feature type="compositionally biased region" description="Basic and acidic residues" evidence="8">
    <location>
        <begin position="887"/>
        <end position="898"/>
    </location>
</feature>
<feature type="region of interest" description="Disordered" evidence="8">
    <location>
        <begin position="665"/>
        <end position="746"/>
    </location>
</feature>
<name>A0A1Y1HJD5_KLENI</name>
<feature type="region of interest" description="Disordered" evidence="8">
    <location>
        <begin position="487"/>
        <end position="628"/>
    </location>
</feature>
<dbReference type="Pfam" id="PF12009">
    <property type="entry name" value="Telomerase_RBD"/>
    <property type="match status" value="2"/>
</dbReference>
<feature type="compositionally biased region" description="Gly residues" evidence="8">
    <location>
        <begin position="1169"/>
        <end position="1189"/>
    </location>
</feature>
<dbReference type="EC" id="2.7.7.49" evidence="7"/>
<evidence type="ECO:0000313" key="11">
    <source>
        <dbReference type="Proteomes" id="UP000054558"/>
    </source>
</evidence>
<comment type="catalytic activity">
    <reaction evidence="6 7">
        <text>DNA(n) + a 2'-deoxyribonucleoside 5'-triphosphate = DNA(n+1) + diphosphate</text>
        <dbReference type="Rhea" id="RHEA:22508"/>
        <dbReference type="Rhea" id="RHEA-COMP:17339"/>
        <dbReference type="Rhea" id="RHEA-COMP:17340"/>
        <dbReference type="ChEBI" id="CHEBI:33019"/>
        <dbReference type="ChEBI" id="CHEBI:61560"/>
        <dbReference type="ChEBI" id="CHEBI:173112"/>
        <dbReference type="EC" id="2.7.7.49"/>
    </reaction>
</comment>
<feature type="region of interest" description="Disordered" evidence="8">
    <location>
        <begin position="1396"/>
        <end position="1453"/>
    </location>
</feature>
<feature type="compositionally biased region" description="Basic and acidic residues" evidence="8">
    <location>
        <begin position="984"/>
        <end position="995"/>
    </location>
</feature>
<evidence type="ECO:0000256" key="8">
    <source>
        <dbReference type="SAM" id="MobiDB-lite"/>
    </source>
</evidence>
<dbReference type="PANTHER" id="PTHR12066">
    <property type="entry name" value="TELOMERASE REVERSE TRANSCRIPTASE"/>
    <property type="match status" value="1"/>
</dbReference>
<feature type="region of interest" description="Disordered" evidence="8">
    <location>
        <begin position="870"/>
        <end position="917"/>
    </location>
</feature>
<keyword evidence="7" id="KW-0539">Nucleus</keyword>
<gene>
    <name evidence="10" type="ORF">KFL_000160480</name>
</gene>
<dbReference type="Pfam" id="PF21399">
    <property type="entry name" value="TERT_C"/>
    <property type="match status" value="1"/>
</dbReference>
<feature type="compositionally biased region" description="Basic and acidic residues" evidence="8">
    <location>
        <begin position="496"/>
        <end position="509"/>
    </location>
</feature>
<feature type="region of interest" description="Disordered" evidence="8">
    <location>
        <begin position="1469"/>
        <end position="1497"/>
    </location>
</feature>
<accession>A0A1Y1HJD5</accession>
<evidence type="ECO:0000256" key="7">
    <source>
        <dbReference type="RuleBase" id="RU365061"/>
    </source>
</evidence>
<keyword evidence="3 7" id="KW-0479">Metal-binding</keyword>
<keyword evidence="7" id="KW-0158">Chromosome</keyword>
<feature type="region of interest" description="Disordered" evidence="8">
    <location>
        <begin position="84"/>
        <end position="136"/>
    </location>
</feature>
<sequence length="2292" mass="247253">MKLSSQASAPLAANNLTCPKILRHIYSNVHSLGGLLGIIIGRASIECGAQNASAGGCLASLSPQHGGAHLDSVAGEVNGCECGPRIPRAGTGQKGRESKNPNEHERSNIQKPNSETTTGSVHCRAGPKSRGLVLETDPEDHRVRLLEETFVVLNERAPQFRGGRSGEDDHGWTQTELVNRAIELHFQKGGRPSDLLCQGHQRAGAHVRRQGQPLPNTSGVECLGLSSAFAAVTSPPWELLLSRIGAPTMLHLLRNSSIFVPLPNGCLLQVCGRPITDLVWKKRLQPSAPLQRDPPQPANVSRKRKSARVADSSCGPEGSAHVRFVDGKRRRPTQPKGGNERREDGCARAAKQRAKAGSKRSLRETISFCGGRAVSHEVAERPDRKQKSGKFRNDEEKASVLDGQSHPALTHLSESEDVSEGPLSQEPVVRRMRGGAEGQNPCHVARFEAQGSIGQKAALERLRGASGGARGPGGGLEDVMRNKCDKGAAGLRKRGERLGEPVAEGRPEDLTPCLEPIHVRVSPGLSRREFGGSRADMDCASPAEPSDKDFGPLTQEESGREPEERPSEGTAPDAGKRKRVRESSWQRKRRRRAAAERDATSERASLEGLEGLEEEPVTQEPALAGAWKKSHRVVIQGKGASVAVSRRKTPGVHEVERFRRADQSNCLPNSCETASVRRFGPGGRIGTRAEERDPFRSDLKKRPLDQTEPMLPRRSEARSSKPGAATQRPAAPAKGSPTVRAAKSGPRLLPRAAMFYNASHGRKAGLPTSHILSSLGTDGAAAKALVWHVFEPASAAPMIAQPKPRTSFQAAFGSVRPETATGAANTEAKEWRAPRQLQAVLPLFRDLLVLVKKLDLGRLLARHCPLPETLRKTRGDRRPHAGNAKRGGKEEERGRDGECPESGPEPDLPSTCKPDSMTGVERRFVAGLATGLASEASGRRLDREEKERGGPVEASRGSKEQGEDADCMSVQGLSDGYLTQDEEDRGRVLEWRGGQDENEDECMSEDENPRHEAGSNYAFEKTGSVAQQEAEAGNSRHGNAGDVEQNRAFSCAPPSQHSAGDSGGLAALLPTHLAPDATYKQLIGQFCEHCHVAAFVWTALRKAVPGALLGGPRGSASGRALRGHVNRFVRLGRFETMSLTELMHGLRLADFPWLWEGDSRSEGVVPRGAPGGGLERSAGDGGMGGSGGLATGELQSGVVLAGESGPVEVTGRVQAFLRENAWLPDAVGTGSPFHFDADVPLTQEPQIRVSHTQSPLQAAPHSTPAKQMPKFPPEKTAALRRRLSEWLYFLFASLVVPLLRSHFYVTESEPHKQKVFYYRKPLWRHLAALSVRHLAGPGGPYCHVSAGSAEALLASKGRVFGPAEMRLLPKANGMRPIARLGAKSVVRIETRADQRSVSTAGVRSPFRRRNSLGGLQRRRNGLEGGHVREQRWSSNSFGHQQDVSGRESAGLGPQADGFERVADIFGRGSTTVGRKRDGVGRNADGTGRNADPFGRPGARGFAGAATTAASCPLPTSKVLEFGAPNKLLGDAHAILKLEKWRGSEDLGCSVFGFDDIHAKLRGFVRGLRTKPGAPMPKVFMAGCDIAAAYDTIPQEFLWQIVQALFRSPVYQLLWNARATPAFGAVRVRGEKLATSVDVSEPHVAYRAFQEALRRLTSQKAGGAVFVDQVNCSEISRGKQLQLIREHLFGSVVRYGRAYLHQRRGIAQGSILSTLFCSFFYAHLENNVLMPLLERKACEEALSGGSGTEPDSGTELVSGRAGAKSGDRASGGEPGVGQQDGRFGSERNGRGLNGMISPDRPQESDVSEAVLLRRRSKSEEANVTAGLGAGLGEGFGAGRPLEEGLFPSSPARALSDGVNEPPEPRTPEHDGTEAWLRMESSETESEAEGPDGGFSGGVEIDSGEGGCFWEIEQGYASQDEGTSPGERGWGSVGRGDDWPGREPPWETTSRQRVTTCTAPLERAPKTGTTRAEENRGESRNIGTQLERDAAAGGTSDHGVDRRNEKRPAPANENGPRSSGSGPQSLLMRWVDDSLFLSTSKRHVAAYLGAMHAGFPAYGAEANPAKTCLNFDLNDEQGGLRAQNMYVDGSGRSFIRWCGLLLNSETLEVQADYTRYSGEYIRDSMAVDVTKGRRGAILADRLCLWLRPKCHAVFFDTAINSPTTVRLNIYQAFLLCAIKFHCFLSASGGDPRSNPEFLAREIWKAIGYLSAAVGTAREAARRRGTGCSGKVSKSQVLWLGLRAFRRVLSRKQTQYQPLLKLLADDFGREAKQLSETLSAAVAPDLSAVFDQILY</sequence>
<feature type="compositionally biased region" description="Basic and acidic residues" evidence="8">
    <location>
        <begin position="593"/>
        <end position="605"/>
    </location>
</feature>
<dbReference type="InterPro" id="IPR049139">
    <property type="entry name" value="TERT_C"/>
</dbReference>
<feature type="region of interest" description="Disordered" evidence="8">
    <location>
        <begin position="935"/>
        <end position="1063"/>
    </location>
</feature>
<feature type="region of interest" description="Disordered" evidence="8">
    <location>
        <begin position="1741"/>
        <end position="1903"/>
    </location>
</feature>
<feature type="compositionally biased region" description="Basic and acidic residues" evidence="8">
    <location>
        <begin position="1996"/>
        <end position="2006"/>
    </location>
</feature>
<evidence type="ECO:0000259" key="9">
    <source>
        <dbReference type="SMART" id="SM00975"/>
    </source>
</evidence>
<dbReference type="InterPro" id="IPR021891">
    <property type="entry name" value="Telomerase_RBD"/>
</dbReference>
<keyword evidence="4 7" id="KW-0460">Magnesium</keyword>
<evidence type="ECO:0000256" key="2">
    <source>
        <dbReference type="ARBA" id="ARBA00022695"/>
    </source>
</evidence>
<dbReference type="Gene3D" id="1.10.132.70">
    <property type="match status" value="1"/>
</dbReference>
<feature type="domain" description="Telomerase ribonucleoprotein complex - RNA-binding" evidence="9">
    <location>
        <begin position="1090"/>
        <end position="1335"/>
    </location>
</feature>
<keyword evidence="1 7" id="KW-0808">Transferase</keyword>
<dbReference type="GO" id="GO:0042162">
    <property type="term" value="F:telomeric DNA binding"/>
    <property type="evidence" value="ECO:0000318"/>
    <property type="project" value="GO_Central"/>
</dbReference>
<feature type="compositionally biased region" description="Basic and acidic residues" evidence="8">
    <location>
        <begin position="557"/>
        <end position="567"/>
    </location>
</feature>
<comment type="similarity">
    <text evidence="7">Belongs to the reverse transcriptase family. Telomerase subfamily.</text>
</comment>
<dbReference type="Proteomes" id="UP000054558">
    <property type="component" value="Unassembled WGS sequence"/>
</dbReference>
<evidence type="ECO:0000313" key="10">
    <source>
        <dbReference type="EMBL" id="GAQ78645.1"/>
    </source>
</evidence>
<feature type="region of interest" description="Disordered" evidence="8">
    <location>
        <begin position="1916"/>
        <end position="2023"/>
    </location>
</feature>
<feature type="compositionally biased region" description="Gly residues" evidence="8">
    <location>
        <begin position="1826"/>
        <end position="1836"/>
    </location>
</feature>
<feature type="compositionally biased region" description="Acidic residues" evidence="8">
    <location>
        <begin position="996"/>
        <end position="1006"/>
    </location>
</feature>
<keyword evidence="2 7" id="KW-0548">Nucleotidyltransferase</keyword>
<protein>
    <recommendedName>
        <fullName evidence="7">Telomerase reverse transcriptase</fullName>
        <ecNumber evidence="7">2.7.7.49</ecNumber>
    </recommendedName>
    <alternativeName>
        <fullName evidence="7">Telomerase catalytic subunit</fullName>
    </alternativeName>
</protein>
<organism evidence="10 11">
    <name type="scientific">Klebsormidium nitens</name>
    <name type="common">Green alga</name>
    <name type="synonym">Ulothrix nitens</name>
    <dbReference type="NCBI Taxonomy" id="105231"/>
    <lineage>
        <taxon>Eukaryota</taxon>
        <taxon>Viridiplantae</taxon>
        <taxon>Streptophyta</taxon>
        <taxon>Klebsormidiophyceae</taxon>
        <taxon>Klebsormidiales</taxon>
        <taxon>Klebsormidiaceae</taxon>
        <taxon>Klebsormidium</taxon>
    </lineage>
</organism>
<keyword evidence="11" id="KW-1185">Reference proteome</keyword>
<feature type="compositionally biased region" description="Polar residues" evidence="8">
    <location>
        <begin position="1432"/>
        <end position="1443"/>
    </location>
</feature>
<keyword evidence="7" id="KW-0779">Telomere</keyword>
<feature type="compositionally biased region" description="Basic and acidic residues" evidence="8">
    <location>
        <begin position="937"/>
        <end position="962"/>
    </location>
</feature>
<comment type="function">
    <text evidence="7">Telomerase is a ribonucleoprotein enzyme essential for the replication of chromosome termini in most eukaryotes. It elongates telomeres. It is a reverse transcriptase that adds simple sequence repeats to chromosome ends by copying a template sequence within the RNA component of the enzyme.</text>
</comment>
<feature type="compositionally biased region" description="Basic and acidic residues" evidence="8">
    <location>
        <begin position="870"/>
        <end position="879"/>
    </location>
</feature>
<dbReference type="InterPro" id="IPR003545">
    <property type="entry name" value="Telomerase_RT"/>
</dbReference>
<evidence type="ECO:0000256" key="4">
    <source>
        <dbReference type="ARBA" id="ARBA00022842"/>
    </source>
</evidence>
<dbReference type="GO" id="GO:0000333">
    <property type="term" value="C:telomerase catalytic core complex"/>
    <property type="evidence" value="ECO:0000318"/>
    <property type="project" value="GO_Central"/>
</dbReference>
<feature type="compositionally biased region" description="Basic and acidic residues" evidence="8">
    <location>
        <begin position="526"/>
        <end position="537"/>
    </location>
</feature>
<evidence type="ECO:0000256" key="1">
    <source>
        <dbReference type="ARBA" id="ARBA00022679"/>
    </source>
</evidence>
<evidence type="ECO:0000256" key="3">
    <source>
        <dbReference type="ARBA" id="ARBA00022723"/>
    </source>
</evidence>
<feature type="compositionally biased region" description="Basic and acidic residues" evidence="8">
    <location>
        <begin position="1933"/>
        <end position="1943"/>
    </location>
</feature>
<dbReference type="SMART" id="SM00975">
    <property type="entry name" value="Telomerase_RBD"/>
    <property type="match status" value="1"/>
</dbReference>
<feature type="compositionally biased region" description="Basic residues" evidence="8">
    <location>
        <begin position="576"/>
        <end position="592"/>
    </location>
</feature>
<feature type="compositionally biased region" description="Basic residues" evidence="8">
    <location>
        <begin position="350"/>
        <end position="360"/>
    </location>
</feature>
<evidence type="ECO:0000256" key="6">
    <source>
        <dbReference type="ARBA" id="ARBA00048173"/>
    </source>
</evidence>
<dbReference type="STRING" id="105231.A0A1Y1HJD5"/>
<dbReference type="Gene3D" id="1.10.357.90">
    <property type="match status" value="1"/>
</dbReference>
<feature type="compositionally biased region" description="Polar residues" evidence="8">
    <location>
        <begin position="2013"/>
        <end position="2022"/>
    </location>
</feature>
<dbReference type="EMBL" id="DF236965">
    <property type="protein sequence ID" value="GAQ78645.1"/>
    <property type="molecule type" value="Genomic_DNA"/>
</dbReference>
<feature type="region of interest" description="Disordered" evidence="8">
    <location>
        <begin position="1164"/>
        <end position="1189"/>
    </location>
</feature>
<feature type="region of interest" description="Disordered" evidence="8">
    <location>
        <begin position="376"/>
        <end position="424"/>
    </location>
</feature>
<dbReference type="Gene3D" id="3.30.70.2630">
    <property type="match status" value="1"/>
</dbReference>
<evidence type="ECO:0000256" key="5">
    <source>
        <dbReference type="ARBA" id="ARBA00022918"/>
    </source>
</evidence>
<keyword evidence="5 7" id="KW-0695">RNA-directed DNA polymerase</keyword>
<feature type="compositionally biased region" description="Basic and acidic residues" evidence="8">
    <location>
        <begin position="1861"/>
        <end position="1871"/>
    </location>
</feature>
<dbReference type="PANTHER" id="PTHR12066:SF0">
    <property type="entry name" value="TELOMERASE REVERSE TRANSCRIPTASE"/>
    <property type="match status" value="1"/>
</dbReference>
<dbReference type="GO" id="GO:0070034">
    <property type="term" value="F:telomerase RNA binding"/>
    <property type="evidence" value="ECO:0000318"/>
    <property type="project" value="GO_Central"/>
</dbReference>
<proteinExistence type="inferred from homology"/>
<feature type="compositionally biased region" description="Polar residues" evidence="8">
    <location>
        <begin position="1945"/>
        <end position="1956"/>
    </location>
</feature>
<dbReference type="GO" id="GO:0000781">
    <property type="term" value="C:chromosome, telomeric region"/>
    <property type="evidence" value="ECO:0007669"/>
    <property type="project" value="UniProtKB-SubCell"/>
</dbReference>
<dbReference type="GO" id="GO:0007004">
    <property type="term" value="P:telomere maintenance via telomerase"/>
    <property type="evidence" value="ECO:0000318"/>
    <property type="project" value="GO_Central"/>
</dbReference>
<dbReference type="GO" id="GO:0046872">
    <property type="term" value="F:metal ion binding"/>
    <property type="evidence" value="ECO:0007669"/>
    <property type="project" value="UniProtKB-KW"/>
</dbReference>
<dbReference type="OMA" id="NACACHE"/>